<dbReference type="PANTHER" id="PTHR34977:SF1">
    <property type="entry name" value="UPF0337 PROTEIN YJBJ"/>
    <property type="match status" value="1"/>
</dbReference>
<dbReference type="Pfam" id="PF05532">
    <property type="entry name" value="CsbD"/>
    <property type="match status" value="1"/>
</dbReference>
<feature type="region of interest" description="Disordered" evidence="2">
    <location>
        <begin position="1"/>
        <end position="62"/>
    </location>
</feature>
<sequence>MVDKDRMEGKTEQAKGSLKKGAGEIMGDEKIKAEGQADKAKGKVQDTYGAAKDKVRDAADKT</sequence>
<name>A0ABS9W3K9_9PROT</name>
<comment type="caution">
    <text evidence="4">The sequence shown here is derived from an EMBL/GenBank/DDBJ whole genome shotgun (WGS) entry which is preliminary data.</text>
</comment>
<proteinExistence type="inferred from homology"/>
<organism evidence="4 5">
    <name type="scientific">Teichococcus vastitatis</name>
    <dbReference type="NCBI Taxonomy" id="2307076"/>
    <lineage>
        <taxon>Bacteria</taxon>
        <taxon>Pseudomonadati</taxon>
        <taxon>Pseudomonadota</taxon>
        <taxon>Alphaproteobacteria</taxon>
        <taxon>Acetobacterales</taxon>
        <taxon>Roseomonadaceae</taxon>
        <taxon>Roseomonas</taxon>
    </lineage>
</organism>
<dbReference type="PANTHER" id="PTHR34977">
    <property type="entry name" value="UPF0337 PROTEIN YJBJ"/>
    <property type="match status" value="1"/>
</dbReference>
<dbReference type="Proteomes" id="UP001201985">
    <property type="component" value="Unassembled WGS sequence"/>
</dbReference>
<dbReference type="InterPro" id="IPR036629">
    <property type="entry name" value="YjbJ_sf"/>
</dbReference>
<keyword evidence="5" id="KW-1185">Reference proteome</keyword>
<feature type="compositionally biased region" description="Basic and acidic residues" evidence="2">
    <location>
        <begin position="27"/>
        <end position="44"/>
    </location>
</feature>
<evidence type="ECO:0000256" key="1">
    <source>
        <dbReference type="ARBA" id="ARBA00009129"/>
    </source>
</evidence>
<evidence type="ECO:0000313" key="5">
    <source>
        <dbReference type="Proteomes" id="UP001201985"/>
    </source>
</evidence>
<protein>
    <submittedName>
        <fullName evidence="4">CsbD family protein</fullName>
    </submittedName>
</protein>
<evidence type="ECO:0000256" key="2">
    <source>
        <dbReference type="SAM" id="MobiDB-lite"/>
    </source>
</evidence>
<feature type="compositionally biased region" description="Basic and acidic residues" evidence="2">
    <location>
        <begin position="1"/>
        <end position="13"/>
    </location>
</feature>
<evidence type="ECO:0000313" key="4">
    <source>
        <dbReference type="EMBL" id="MCI0753877.1"/>
    </source>
</evidence>
<dbReference type="EMBL" id="JALBUU010000004">
    <property type="protein sequence ID" value="MCI0753877.1"/>
    <property type="molecule type" value="Genomic_DNA"/>
</dbReference>
<dbReference type="InterPro" id="IPR050423">
    <property type="entry name" value="UPF0337_stress_rsp"/>
</dbReference>
<feature type="compositionally biased region" description="Basic and acidic residues" evidence="2">
    <location>
        <begin position="51"/>
        <end position="62"/>
    </location>
</feature>
<reference evidence="4 5" key="1">
    <citation type="submission" date="2022-03" db="EMBL/GenBank/DDBJ databases">
        <title>Complete genome analysis of Roseomonas KG 17.1 : a prolific producer of plant growth promoters.</title>
        <authorList>
            <person name="Saadouli I."/>
            <person name="Najjari A."/>
            <person name="Mosbah A."/>
            <person name="Ouzari H.I."/>
        </authorList>
    </citation>
    <scope>NUCLEOTIDE SEQUENCE [LARGE SCALE GENOMIC DNA]</scope>
    <source>
        <strain evidence="4 5">KG17-1</strain>
    </source>
</reference>
<feature type="domain" description="CsbD-like" evidence="3">
    <location>
        <begin position="5"/>
        <end position="57"/>
    </location>
</feature>
<dbReference type="RefSeq" id="WP_120007844.1">
    <property type="nucleotide sequence ID" value="NZ_JALBUU010000004.1"/>
</dbReference>
<gene>
    <name evidence="4" type="ORF">MON41_08905</name>
</gene>
<dbReference type="InterPro" id="IPR008462">
    <property type="entry name" value="CsbD"/>
</dbReference>
<evidence type="ECO:0000259" key="3">
    <source>
        <dbReference type="Pfam" id="PF05532"/>
    </source>
</evidence>
<dbReference type="SUPFAM" id="SSF69047">
    <property type="entry name" value="Hypothetical protein YjbJ"/>
    <property type="match status" value="1"/>
</dbReference>
<dbReference type="Gene3D" id="1.10.1470.10">
    <property type="entry name" value="YjbJ"/>
    <property type="match status" value="1"/>
</dbReference>
<accession>A0ABS9W3K9</accession>
<comment type="similarity">
    <text evidence="1">Belongs to the UPF0337 (CsbD) family.</text>
</comment>